<feature type="binding site" evidence="10">
    <location>
        <begin position="44"/>
        <end position="49"/>
    </location>
    <ligand>
        <name>substrate</name>
    </ligand>
</feature>
<evidence type="ECO:0000256" key="5">
    <source>
        <dbReference type="ARBA" id="ARBA00022694"/>
    </source>
</evidence>
<feature type="site" description="Interaction with substrate tRNA" evidence="10">
    <location>
        <position position="156"/>
    </location>
</feature>
<evidence type="ECO:0000256" key="1">
    <source>
        <dbReference type="ARBA" id="ARBA00001946"/>
    </source>
</evidence>
<comment type="subunit">
    <text evidence="10">Monomer.</text>
</comment>
<dbReference type="PANTHER" id="PTHR11088">
    <property type="entry name" value="TRNA DIMETHYLALLYLTRANSFERASE"/>
    <property type="match status" value="1"/>
</dbReference>
<dbReference type="Proteomes" id="UP000199671">
    <property type="component" value="Unassembled WGS sequence"/>
</dbReference>
<gene>
    <name evidence="10" type="primary">miaA</name>
    <name evidence="15" type="ORF">SAMN04487766_103189</name>
</gene>
<dbReference type="InterPro" id="IPR018022">
    <property type="entry name" value="IPT"/>
</dbReference>
<evidence type="ECO:0000256" key="9">
    <source>
        <dbReference type="ARBA" id="ARBA00049563"/>
    </source>
</evidence>
<dbReference type="PANTHER" id="PTHR11088:SF60">
    <property type="entry name" value="TRNA DIMETHYLALLYLTRANSFERASE"/>
    <property type="match status" value="1"/>
</dbReference>
<protein>
    <recommendedName>
        <fullName evidence="10">tRNA dimethylallyltransferase</fullName>
        <ecNumber evidence="10">2.5.1.75</ecNumber>
    </recommendedName>
    <alternativeName>
        <fullName evidence="10">Dimethylallyl diphosphate:tRNA dimethylallyltransferase</fullName>
        <shortName evidence="10">DMAPP:tRNA dimethylallyltransferase</shortName>
        <shortName evidence="10">DMATase</shortName>
    </alternativeName>
    <alternativeName>
        <fullName evidence="10">Isopentenyl-diphosphate:tRNA isopentenyltransferase</fullName>
        <shortName evidence="10">IPP transferase</shortName>
        <shortName evidence="10">IPPT</shortName>
        <shortName evidence="10">IPTase</shortName>
    </alternativeName>
</protein>
<dbReference type="GO" id="GO:0006400">
    <property type="term" value="P:tRNA modification"/>
    <property type="evidence" value="ECO:0007669"/>
    <property type="project" value="TreeGrafter"/>
</dbReference>
<comment type="catalytic activity">
    <reaction evidence="9 10 11">
        <text>adenosine(37) in tRNA + dimethylallyl diphosphate = N(6)-dimethylallyladenosine(37) in tRNA + diphosphate</text>
        <dbReference type="Rhea" id="RHEA:26482"/>
        <dbReference type="Rhea" id="RHEA-COMP:10162"/>
        <dbReference type="Rhea" id="RHEA-COMP:10375"/>
        <dbReference type="ChEBI" id="CHEBI:33019"/>
        <dbReference type="ChEBI" id="CHEBI:57623"/>
        <dbReference type="ChEBI" id="CHEBI:74411"/>
        <dbReference type="ChEBI" id="CHEBI:74415"/>
        <dbReference type="EC" id="2.5.1.75"/>
    </reaction>
</comment>
<reference evidence="15 16" key="1">
    <citation type="submission" date="2016-10" db="EMBL/GenBank/DDBJ databases">
        <authorList>
            <person name="de Groot N.N."/>
        </authorList>
    </citation>
    <scope>NUCLEOTIDE SEQUENCE [LARGE SCALE GENOMIC DNA]</scope>
    <source>
        <strain evidence="15 16">KPR-7B</strain>
    </source>
</reference>
<accession>A0A1G9TXZ5</accession>
<dbReference type="HAMAP" id="MF_00185">
    <property type="entry name" value="IPP_trans"/>
    <property type="match status" value="1"/>
</dbReference>
<evidence type="ECO:0000256" key="12">
    <source>
        <dbReference type="RuleBase" id="RU003784"/>
    </source>
</evidence>
<name>A0A1G9TXZ5_9ACTO</name>
<feature type="region of interest" description="Disordered" evidence="14">
    <location>
        <begin position="1"/>
        <end position="34"/>
    </location>
</feature>
<keyword evidence="7 10" id="KW-0067">ATP-binding</keyword>
<evidence type="ECO:0000256" key="3">
    <source>
        <dbReference type="ARBA" id="ARBA00005842"/>
    </source>
</evidence>
<evidence type="ECO:0000256" key="14">
    <source>
        <dbReference type="SAM" id="MobiDB-lite"/>
    </source>
</evidence>
<dbReference type="InterPro" id="IPR039657">
    <property type="entry name" value="Dimethylallyltransferase"/>
</dbReference>
<evidence type="ECO:0000256" key="2">
    <source>
        <dbReference type="ARBA" id="ARBA00003213"/>
    </source>
</evidence>
<evidence type="ECO:0000256" key="13">
    <source>
        <dbReference type="RuleBase" id="RU003785"/>
    </source>
</evidence>
<evidence type="ECO:0000256" key="7">
    <source>
        <dbReference type="ARBA" id="ARBA00022840"/>
    </source>
</evidence>
<dbReference type="InterPro" id="IPR027417">
    <property type="entry name" value="P-loop_NTPase"/>
</dbReference>
<keyword evidence="4 10" id="KW-0808">Transferase</keyword>
<dbReference type="GO" id="GO:0005524">
    <property type="term" value="F:ATP binding"/>
    <property type="evidence" value="ECO:0007669"/>
    <property type="project" value="UniProtKB-UniRule"/>
</dbReference>
<feature type="binding site" evidence="10">
    <location>
        <begin position="42"/>
        <end position="49"/>
    </location>
    <ligand>
        <name>ATP</name>
        <dbReference type="ChEBI" id="CHEBI:30616"/>
    </ligand>
</feature>
<organism evidence="15 16">
    <name type="scientific">Actinomyces ruminicola</name>
    <dbReference type="NCBI Taxonomy" id="332524"/>
    <lineage>
        <taxon>Bacteria</taxon>
        <taxon>Bacillati</taxon>
        <taxon>Actinomycetota</taxon>
        <taxon>Actinomycetes</taxon>
        <taxon>Actinomycetales</taxon>
        <taxon>Actinomycetaceae</taxon>
        <taxon>Actinomyces</taxon>
    </lineage>
</organism>
<keyword evidence="6 10" id="KW-0547">Nucleotide-binding</keyword>
<dbReference type="FunFam" id="1.10.20.140:FF:000001">
    <property type="entry name" value="tRNA dimethylallyltransferase"/>
    <property type="match status" value="1"/>
</dbReference>
<proteinExistence type="inferred from homology"/>
<evidence type="ECO:0000256" key="10">
    <source>
        <dbReference type="HAMAP-Rule" id="MF_00185"/>
    </source>
</evidence>
<comment type="caution">
    <text evidence="10">Lacks conserved residue(s) required for the propagation of feature annotation.</text>
</comment>
<evidence type="ECO:0000313" key="16">
    <source>
        <dbReference type="Proteomes" id="UP000199671"/>
    </source>
</evidence>
<evidence type="ECO:0000256" key="6">
    <source>
        <dbReference type="ARBA" id="ARBA00022741"/>
    </source>
</evidence>
<feature type="site" description="Interaction with substrate tRNA" evidence="10">
    <location>
        <position position="135"/>
    </location>
</feature>
<comment type="function">
    <text evidence="2 10 12">Catalyzes the transfer of a dimethylallyl group onto the adenine at position 37 in tRNAs that read codons beginning with uridine, leading to the formation of N6-(dimethylallyl)adenosine (i(6)A).</text>
</comment>
<sequence length="360" mass="38870">MSAQHRVPDSSLRTDLPRAQTEPLGPPADDLPHPPVQVAVVGPTATGKSALALDLADALGGRAEMVNADAFQLYRGMDIGTAKLTAAERRGYPHHQLDVLDVRQEANVASYQTHARADLRSITARGNQPVIVGGSGLYVRALTDALDFPGTDPDVRAALEDRARREGAAALWQELQRVDPVAAERIEPANTRRIVRALEVVRLTGRPFSASLPRYADLVPTVHLALRWDRAVLDARIDARAEAMFASGLLEETESLLAAGLREGPTAPRAIGYAQAIAVLEGRMSMSEAVSATAAATRKLASRQIKWFRRDPRVHWLDVTAAAGAWAPGERERVVAQAARLVRAADQDGPAGRRQSRQSD</sequence>
<dbReference type="Pfam" id="PF01715">
    <property type="entry name" value="IPPT"/>
    <property type="match status" value="1"/>
</dbReference>
<dbReference type="SUPFAM" id="SSF52540">
    <property type="entry name" value="P-loop containing nucleoside triphosphate hydrolases"/>
    <property type="match status" value="1"/>
</dbReference>
<comment type="cofactor">
    <cofactor evidence="1 10">
        <name>Mg(2+)</name>
        <dbReference type="ChEBI" id="CHEBI:18420"/>
    </cofactor>
</comment>
<dbReference type="AlphaFoldDB" id="A0A1G9TXZ5"/>
<keyword evidence="5 10" id="KW-0819">tRNA processing</keyword>
<keyword evidence="8 10" id="KW-0460">Magnesium</keyword>
<evidence type="ECO:0000256" key="8">
    <source>
        <dbReference type="ARBA" id="ARBA00022842"/>
    </source>
</evidence>
<dbReference type="Gene3D" id="3.40.50.300">
    <property type="entry name" value="P-loop containing nucleotide triphosphate hydrolases"/>
    <property type="match status" value="1"/>
</dbReference>
<dbReference type="EMBL" id="FNHU01000003">
    <property type="protein sequence ID" value="SDM52552.1"/>
    <property type="molecule type" value="Genomic_DNA"/>
</dbReference>
<dbReference type="GO" id="GO:0052381">
    <property type="term" value="F:tRNA dimethylallyltransferase activity"/>
    <property type="evidence" value="ECO:0007669"/>
    <property type="project" value="UniProtKB-UniRule"/>
</dbReference>
<evidence type="ECO:0000256" key="4">
    <source>
        <dbReference type="ARBA" id="ARBA00022679"/>
    </source>
</evidence>
<dbReference type="EC" id="2.5.1.75" evidence="10"/>
<evidence type="ECO:0000256" key="11">
    <source>
        <dbReference type="RuleBase" id="RU003783"/>
    </source>
</evidence>
<dbReference type="NCBIfam" id="TIGR00174">
    <property type="entry name" value="miaA"/>
    <property type="match status" value="1"/>
</dbReference>
<evidence type="ECO:0000313" key="15">
    <source>
        <dbReference type="EMBL" id="SDM52552.1"/>
    </source>
</evidence>
<dbReference type="Gene3D" id="1.10.20.140">
    <property type="match status" value="1"/>
</dbReference>
<comment type="similarity">
    <text evidence="3 10 13">Belongs to the IPP transferase family.</text>
</comment>